<dbReference type="AlphaFoldDB" id="A0ABD3UBU1"/>
<dbReference type="EMBL" id="JBJXBP010000002">
    <property type="protein sequence ID" value="KAL3846241.1"/>
    <property type="molecule type" value="Genomic_DNA"/>
</dbReference>
<dbReference type="Proteomes" id="UP001634393">
    <property type="component" value="Unassembled WGS sequence"/>
</dbReference>
<accession>A0ABD3UBU1</accession>
<feature type="compositionally biased region" description="Acidic residues" evidence="6">
    <location>
        <begin position="168"/>
        <end position="181"/>
    </location>
</feature>
<dbReference type="InterPro" id="IPR015300">
    <property type="entry name" value="DNA-bd_pseudobarrel_sf"/>
</dbReference>
<protein>
    <recommendedName>
        <fullName evidence="9">TF-B3 domain-containing protein</fullName>
    </recommendedName>
</protein>
<evidence type="ECO:0000256" key="6">
    <source>
        <dbReference type="SAM" id="MobiDB-lite"/>
    </source>
</evidence>
<evidence type="ECO:0000256" key="2">
    <source>
        <dbReference type="ARBA" id="ARBA00023015"/>
    </source>
</evidence>
<name>A0ABD3UBU1_9LAMI</name>
<dbReference type="Gene3D" id="2.40.330.10">
    <property type="entry name" value="DNA-binding pseudobarrel domain"/>
    <property type="match status" value="1"/>
</dbReference>
<dbReference type="GO" id="GO:0003677">
    <property type="term" value="F:DNA binding"/>
    <property type="evidence" value="ECO:0007669"/>
    <property type="project" value="UniProtKB-KW"/>
</dbReference>
<reference evidence="7 8" key="1">
    <citation type="submission" date="2024-12" db="EMBL/GenBank/DDBJ databases">
        <title>The unique morphological basis and parallel evolutionary history of personate flowers in Penstemon.</title>
        <authorList>
            <person name="Depatie T.H."/>
            <person name="Wessinger C.A."/>
        </authorList>
    </citation>
    <scope>NUCLEOTIDE SEQUENCE [LARGE SCALE GENOMIC DNA]</scope>
    <source>
        <strain evidence="7">WTNN_2</strain>
        <tissue evidence="7">Leaf</tissue>
    </source>
</reference>
<evidence type="ECO:0000256" key="1">
    <source>
        <dbReference type="ARBA" id="ARBA00004123"/>
    </source>
</evidence>
<evidence type="ECO:0000256" key="5">
    <source>
        <dbReference type="ARBA" id="ARBA00023242"/>
    </source>
</evidence>
<keyword evidence="2" id="KW-0805">Transcription regulation</keyword>
<evidence type="ECO:0000256" key="4">
    <source>
        <dbReference type="ARBA" id="ARBA00023163"/>
    </source>
</evidence>
<dbReference type="GO" id="GO:0005634">
    <property type="term" value="C:nucleus"/>
    <property type="evidence" value="ECO:0007669"/>
    <property type="project" value="UniProtKB-SubCell"/>
</dbReference>
<keyword evidence="5" id="KW-0539">Nucleus</keyword>
<evidence type="ECO:0000313" key="8">
    <source>
        <dbReference type="Proteomes" id="UP001634393"/>
    </source>
</evidence>
<dbReference type="SUPFAM" id="SSF101936">
    <property type="entry name" value="DNA-binding pseudobarrel domain"/>
    <property type="match status" value="1"/>
</dbReference>
<keyword evidence="8" id="KW-1185">Reference proteome</keyword>
<gene>
    <name evidence="7" type="ORF">ACJIZ3_003644</name>
</gene>
<evidence type="ECO:0008006" key="9">
    <source>
        <dbReference type="Google" id="ProtNLM"/>
    </source>
</evidence>
<sequence>MFCLFVNDFMLKNLPLYPYPFPIRELDINQIPCPTFRIIILILRLKQRYGPWITRTGSLSIRSQTYDINIKRKNGEDYVEKFGSNVDRRPFKFFRMAERCSELCLILPKLFSSYPIMDPSGCFATVRTRLGAWKIWCIRNNKEDVDEKYLRCTCAPFDPAIIINLKDDDEEEEKEEEEEEEGGSRGRGRGRYIHKEFWKPHCLYNYKVACKGLSLRSPRLALAKGWSYFCVDNNLKEGDILDMKFVELNGQGMDADILHTLVDLNVGN</sequence>
<organism evidence="7 8">
    <name type="scientific">Penstemon smallii</name>
    <dbReference type="NCBI Taxonomy" id="265156"/>
    <lineage>
        <taxon>Eukaryota</taxon>
        <taxon>Viridiplantae</taxon>
        <taxon>Streptophyta</taxon>
        <taxon>Embryophyta</taxon>
        <taxon>Tracheophyta</taxon>
        <taxon>Spermatophyta</taxon>
        <taxon>Magnoliopsida</taxon>
        <taxon>eudicotyledons</taxon>
        <taxon>Gunneridae</taxon>
        <taxon>Pentapetalae</taxon>
        <taxon>asterids</taxon>
        <taxon>lamiids</taxon>
        <taxon>Lamiales</taxon>
        <taxon>Plantaginaceae</taxon>
        <taxon>Cheloneae</taxon>
        <taxon>Penstemon</taxon>
    </lineage>
</organism>
<proteinExistence type="predicted"/>
<keyword evidence="4" id="KW-0804">Transcription</keyword>
<evidence type="ECO:0000256" key="3">
    <source>
        <dbReference type="ARBA" id="ARBA00023125"/>
    </source>
</evidence>
<feature type="region of interest" description="Disordered" evidence="6">
    <location>
        <begin position="168"/>
        <end position="187"/>
    </location>
</feature>
<comment type="subcellular location">
    <subcellularLocation>
        <location evidence="1">Nucleus</location>
    </subcellularLocation>
</comment>
<keyword evidence="3" id="KW-0238">DNA-binding</keyword>
<comment type="caution">
    <text evidence="7">The sequence shown here is derived from an EMBL/GenBank/DDBJ whole genome shotgun (WGS) entry which is preliminary data.</text>
</comment>
<evidence type="ECO:0000313" key="7">
    <source>
        <dbReference type="EMBL" id="KAL3846241.1"/>
    </source>
</evidence>